<keyword evidence="3" id="KW-1185">Reference proteome</keyword>
<protein>
    <submittedName>
        <fullName evidence="2">Uncharacterized protein</fullName>
    </submittedName>
</protein>
<accession>A0A397TK84</accession>
<dbReference type="EMBL" id="QKYT01000016">
    <property type="protein sequence ID" value="RIA98378.1"/>
    <property type="molecule type" value="Genomic_DNA"/>
</dbReference>
<evidence type="ECO:0000313" key="2">
    <source>
        <dbReference type="EMBL" id="RIA98378.1"/>
    </source>
</evidence>
<sequence>MENKVKRSSYDKNMGNDIKEYKKLLQAVSTHIRDNKPNRKCVKKVGKLEGITNKIHEGVEQQINETNTFIPIAEQHLNLTKQLQKDLEAIQTQVRLMNILCEYRDWIGDFLREVVQKMRLKSVDEFIQTLYTIGFFEEDGEQEDEQKNEVIENEELEDEEDEEQQGDDEILTNLKNILQKVDMTLSDFKVLLKMRDLSNSRFHRADSSQKPKEAEIKLDKTKVPEEIAYIKPPLKKSLHALGLWRHNKKLRNKRNKRQS</sequence>
<dbReference type="AlphaFoldDB" id="A0A397TK84"/>
<dbReference type="Proteomes" id="UP000265703">
    <property type="component" value="Unassembled WGS sequence"/>
</dbReference>
<feature type="compositionally biased region" description="Acidic residues" evidence="1">
    <location>
        <begin position="151"/>
        <end position="166"/>
    </location>
</feature>
<proteinExistence type="predicted"/>
<comment type="caution">
    <text evidence="2">The sequence shown here is derived from an EMBL/GenBank/DDBJ whole genome shotgun (WGS) entry which is preliminary data.</text>
</comment>
<dbReference type="OrthoDB" id="2389098at2759"/>
<gene>
    <name evidence="2" type="ORF">C1645_812793</name>
</gene>
<evidence type="ECO:0000313" key="3">
    <source>
        <dbReference type="Proteomes" id="UP000265703"/>
    </source>
</evidence>
<organism evidence="2 3">
    <name type="scientific">Glomus cerebriforme</name>
    <dbReference type="NCBI Taxonomy" id="658196"/>
    <lineage>
        <taxon>Eukaryota</taxon>
        <taxon>Fungi</taxon>
        <taxon>Fungi incertae sedis</taxon>
        <taxon>Mucoromycota</taxon>
        <taxon>Glomeromycotina</taxon>
        <taxon>Glomeromycetes</taxon>
        <taxon>Glomerales</taxon>
        <taxon>Glomeraceae</taxon>
        <taxon>Glomus</taxon>
    </lineage>
</organism>
<reference evidence="2 3" key="1">
    <citation type="submission" date="2018-06" db="EMBL/GenBank/DDBJ databases">
        <title>Comparative genomics reveals the genomic features of Rhizophagus irregularis, R. cerebriforme, R. diaphanum and Gigaspora rosea, and their symbiotic lifestyle signature.</title>
        <authorList>
            <person name="Morin E."/>
            <person name="San Clemente H."/>
            <person name="Chen E.C.H."/>
            <person name="De La Providencia I."/>
            <person name="Hainaut M."/>
            <person name="Kuo A."/>
            <person name="Kohler A."/>
            <person name="Murat C."/>
            <person name="Tang N."/>
            <person name="Roy S."/>
            <person name="Loubradou J."/>
            <person name="Henrissat B."/>
            <person name="Grigoriev I.V."/>
            <person name="Corradi N."/>
            <person name="Roux C."/>
            <person name="Martin F.M."/>
        </authorList>
    </citation>
    <scope>NUCLEOTIDE SEQUENCE [LARGE SCALE GENOMIC DNA]</scope>
    <source>
        <strain evidence="2 3">DAOM 227022</strain>
    </source>
</reference>
<name>A0A397TK84_9GLOM</name>
<feature type="region of interest" description="Disordered" evidence="1">
    <location>
        <begin position="138"/>
        <end position="166"/>
    </location>
</feature>
<evidence type="ECO:0000256" key="1">
    <source>
        <dbReference type="SAM" id="MobiDB-lite"/>
    </source>
</evidence>